<comment type="caution">
    <text evidence="9">The sequence shown here is derived from an EMBL/GenBank/DDBJ whole genome shotgun (WGS) entry which is preliminary data.</text>
</comment>
<evidence type="ECO:0000256" key="4">
    <source>
        <dbReference type="ARBA" id="ARBA00022692"/>
    </source>
</evidence>
<dbReference type="Proteomes" id="UP000287519">
    <property type="component" value="Unassembled WGS sequence"/>
</dbReference>
<evidence type="ECO:0000256" key="1">
    <source>
        <dbReference type="ARBA" id="ARBA00004651"/>
    </source>
</evidence>
<dbReference type="OrthoDB" id="9781469at2"/>
<dbReference type="CDD" id="cd17321">
    <property type="entry name" value="MFS_MMR_MDR_like"/>
    <property type="match status" value="1"/>
</dbReference>
<evidence type="ECO:0000313" key="10">
    <source>
        <dbReference type="Proteomes" id="UP000287519"/>
    </source>
</evidence>
<feature type="transmembrane region" description="Helical" evidence="7">
    <location>
        <begin position="116"/>
        <end position="136"/>
    </location>
</feature>
<keyword evidence="2" id="KW-0813">Transport</keyword>
<evidence type="ECO:0000256" key="5">
    <source>
        <dbReference type="ARBA" id="ARBA00022989"/>
    </source>
</evidence>
<proteinExistence type="predicted"/>
<feature type="domain" description="Major facilitator superfamily (MFS) profile" evidence="8">
    <location>
        <begin position="20"/>
        <end position="450"/>
    </location>
</feature>
<evidence type="ECO:0000256" key="6">
    <source>
        <dbReference type="ARBA" id="ARBA00023136"/>
    </source>
</evidence>
<keyword evidence="5 7" id="KW-1133">Transmembrane helix</keyword>
<name>A0A402CI11_RHOWR</name>
<dbReference type="GO" id="GO:0005886">
    <property type="term" value="C:plasma membrane"/>
    <property type="evidence" value="ECO:0007669"/>
    <property type="project" value="UniProtKB-SubCell"/>
</dbReference>
<dbReference type="Gene3D" id="1.20.1250.20">
    <property type="entry name" value="MFS general substrate transporter like domains"/>
    <property type="match status" value="1"/>
</dbReference>
<dbReference type="EMBL" id="BHYM01000069">
    <property type="protein sequence ID" value="GCE43251.1"/>
    <property type="molecule type" value="Genomic_DNA"/>
</dbReference>
<dbReference type="InterPro" id="IPR004638">
    <property type="entry name" value="EmrB-like"/>
</dbReference>
<protein>
    <submittedName>
        <fullName evidence="9">Transmembrane efflux protein</fullName>
    </submittedName>
</protein>
<dbReference type="PANTHER" id="PTHR42718:SF42">
    <property type="entry name" value="EXPORT PROTEIN"/>
    <property type="match status" value="1"/>
</dbReference>
<dbReference type="PANTHER" id="PTHR42718">
    <property type="entry name" value="MAJOR FACILITATOR SUPERFAMILY MULTIDRUG TRANSPORTER MFSC"/>
    <property type="match status" value="1"/>
</dbReference>
<keyword evidence="6 7" id="KW-0472">Membrane</keyword>
<dbReference type="SUPFAM" id="SSF103473">
    <property type="entry name" value="MFS general substrate transporter"/>
    <property type="match status" value="1"/>
</dbReference>
<feature type="transmembrane region" description="Helical" evidence="7">
    <location>
        <begin position="86"/>
        <end position="104"/>
    </location>
</feature>
<evidence type="ECO:0000313" key="9">
    <source>
        <dbReference type="EMBL" id="GCE43251.1"/>
    </source>
</evidence>
<organism evidence="9 10">
    <name type="scientific">Rhodococcus wratislaviensis</name>
    <name type="common">Tsukamurella wratislaviensis</name>
    <dbReference type="NCBI Taxonomy" id="44752"/>
    <lineage>
        <taxon>Bacteria</taxon>
        <taxon>Bacillati</taxon>
        <taxon>Actinomycetota</taxon>
        <taxon>Actinomycetes</taxon>
        <taxon>Mycobacteriales</taxon>
        <taxon>Nocardiaceae</taxon>
        <taxon>Rhodococcus</taxon>
    </lineage>
</organism>
<dbReference type="GO" id="GO:0022857">
    <property type="term" value="F:transmembrane transporter activity"/>
    <property type="evidence" value="ECO:0007669"/>
    <property type="project" value="InterPro"/>
</dbReference>
<feature type="transmembrane region" description="Helical" evidence="7">
    <location>
        <begin position="276"/>
        <end position="299"/>
    </location>
</feature>
<feature type="transmembrane region" description="Helical" evidence="7">
    <location>
        <begin position="54"/>
        <end position="74"/>
    </location>
</feature>
<feature type="transmembrane region" description="Helical" evidence="7">
    <location>
        <begin position="493"/>
        <end position="515"/>
    </location>
</feature>
<reference evidence="9 10" key="1">
    <citation type="submission" date="2018-11" db="EMBL/GenBank/DDBJ databases">
        <title>Microbial catabolism of amino acid.</title>
        <authorList>
            <person name="Hibi M."/>
            <person name="Ogawa J."/>
        </authorList>
    </citation>
    <scope>NUCLEOTIDE SEQUENCE [LARGE SCALE GENOMIC DNA]</scope>
    <source>
        <strain evidence="9 10">C31-06</strain>
    </source>
</reference>
<keyword evidence="10" id="KW-1185">Reference proteome</keyword>
<dbReference type="InterPro" id="IPR036259">
    <property type="entry name" value="MFS_trans_sf"/>
</dbReference>
<feature type="transmembrane region" description="Helical" evidence="7">
    <location>
        <begin position="18"/>
        <end position="42"/>
    </location>
</feature>
<dbReference type="RefSeq" id="WP_124395069.1">
    <property type="nucleotide sequence ID" value="NZ_BHYM01000069.1"/>
</dbReference>
<feature type="transmembrane region" description="Helical" evidence="7">
    <location>
        <begin position="311"/>
        <end position="332"/>
    </location>
</feature>
<evidence type="ECO:0000256" key="7">
    <source>
        <dbReference type="SAM" id="Phobius"/>
    </source>
</evidence>
<evidence type="ECO:0000256" key="3">
    <source>
        <dbReference type="ARBA" id="ARBA00022475"/>
    </source>
</evidence>
<feature type="transmembrane region" description="Helical" evidence="7">
    <location>
        <begin position="412"/>
        <end position="430"/>
    </location>
</feature>
<accession>A0A402CI11</accession>
<feature type="transmembrane region" description="Helical" evidence="7">
    <location>
        <begin position="208"/>
        <end position="226"/>
    </location>
</feature>
<feature type="transmembrane region" description="Helical" evidence="7">
    <location>
        <begin position="176"/>
        <end position="196"/>
    </location>
</feature>
<sequence length="539" mass="57043">MTILEARAVVAGSRTRRFLALAVICLAELLVVLDNTIVNVALPSIGVELRTSVSGLQWVVDAYTLTFAGLLLAFGNLGDRYGRRRVMVIGLIGVAVMSIAGANAESLGQVIAARAAMGVFAAAVFPATLALVINIFTDVRERALAIAAWTAMAGFAIAIGPMAGGWLLEHFSWHSVFWINVPIAVAAAIATLVLVPESRASVIGRMDLLGIAASITGITLLVWAIIEAPHHGWTSTVTLGAVALSIVVLTGFVFWELRTDYPILDLRLFRNRRFSLPALAIAIGYFSMFGFLFLITQYFQGVREYTPFEFGVASLPFAVSVAVGAPVATLLAQRVGTTPVIVFGLLLTGVGLYLGGQVAVDSSYLTDVLPSMVSMALGLAIVQGPATESIMASLPLDEAGAGSAVNDTTREIGGTLGVAVLGSIVASYYATTMSPLLDRIPAALMNDDEKGFARATVLSVLEIRKREIPPFLEQQRENLILTMKTTVLQGSHTASLVAAGAVVVCAVVVAIFMPWAPAHTDSVMLAWRKKTEPGTVDED</sequence>
<dbReference type="InterPro" id="IPR020846">
    <property type="entry name" value="MFS_dom"/>
</dbReference>
<keyword evidence="4 7" id="KW-0812">Transmembrane</keyword>
<comment type="subcellular location">
    <subcellularLocation>
        <location evidence="1">Cell membrane</location>
        <topology evidence="1">Multi-pass membrane protein</topology>
    </subcellularLocation>
</comment>
<dbReference type="InterPro" id="IPR011701">
    <property type="entry name" value="MFS"/>
</dbReference>
<gene>
    <name evidence="9" type="ORF">Rhow_007380</name>
</gene>
<feature type="transmembrane region" description="Helical" evidence="7">
    <location>
        <begin position="143"/>
        <end position="164"/>
    </location>
</feature>
<evidence type="ECO:0000259" key="8">
    <source>
        <dbReference type="PROSITE" id="PS50850"/>
    </source>
</evidence>
<feature type="transmembrane region" description="Helical" evidence="7">
    <location>
        <begin position="339"/>
        <end position="360"/>
    </location>
</feature>
<evidence type="ECO:0000256" key="2">
    <source>
        <dbReference type="ARBA" id="ARBA00022448"/>
    </source>
</evidence>
<dbReference type="NCBIfam" id="TIGR00711">
    <property type="entry name" value="efflux_EmrB"/>
    <property type="match status" value="1"/>
</dbReference>
<dbReference type="Pfam" id="PF07690">
    <property type="entry name" value="MFS_1"/>
    <property type="match status" value="1"/>
</dbReference>
<dbReference type="PROSITE" id="PS50850">
    <property type="entry name" value="MFS"/>
    <property type="match status" value="1"/>
</dbReference>
<dbReference type="Gene3D" id="1.20.1720.10">
    <property type="entry name" value="Multidrug resistance protein D"/>
    <property type="match status" value="1"/>
</dbReference>
<dbReference type="AlphaFoldDB" id="A0A402CI11"/>
<keyword evidence="3" id="KW-1003">Cell membrane</keyword>
<feature type="transmembrane region" description="Helical" evidence="7">
    <location>
        <begin position="232"/>
        <end position="255"/>
    </location>
</feature>